<keyword evidence="3" id="KW-1185">Reference proteome</keyword>
<dbReference type="PANTHER" id="PTHR43283">
    <property type="entry name" value="BETA-LACTAMASE-RELATED"/>
    <property type="match status" value="1"/>
</dbReference>
<evidence type="ECO:0000259" key="1">
    <source>
        <dbReference type="Pfam" id="PF00144"/>
    </source>
</evidence>
<keyword evidence="2" id="KW-0378">Hydrolase</keyword>
<dbReference type="Gene3D" id="3.40.710.10">
    <property type="entry name" value="DD-peptidase/beta-lactamase superfamily"/>
    <property type="match status" value="1"/>
</dbReference>
<feature type="domain" description="Beta-lactamase-related" evidence="1">
    <location>
        <begin position="59"/>
        <end position="347"/>
    </location>
</feature>
<evidence type="ECO:0000313" key="2">
    <source>
        <dbReference type="EMBL" id="ACL94377.1"/>
    </source>
</evidence>
<dbReference type="RefSeq" id="WP_012640075.1">
    <property type="nucleotide sequence ID" value="NC_011916.1"/>
</dbReference>
<organism evidence="2 3">
    <name type="scientific">Caulobacter vibrioides (strain NA1000 / CB15N)</name>
    <name type="common">Caulobacter crescentus</name>
    <dbReference type="NCBI Taxonomy" id="565050"/>
    <lineage>
        <taxon>Bacteria</taxon>
        <taxon>Pseudomonadati</taxon>
        <taxon>Pseudomonadota</taxon>
        <taxon>Alphaproteobacteria</taxon>
        <taxon>Caulobacterales</taxon>
        <taxon>Caulobacteraceae</taxon>
        <taxon>Caulobacter</taxon>
    </lineage>
</organism>
<dbReference type="PROSITE" id="PS51257">
    <property type="entry name" value="PROKAR_LIPOPROTEIN"/>
    <property type="match status" value="1"/>
</dbReference>
<proteinExistence type="predicted"/>
<gene>
    <name evidence="2" type="ordered locus">CCNA_00912</name>
</gene>
<protein>
    <submittedName>
        <fullName evidence="2">Beta-lactamase family protein</fullName>
        <ecNumber evidence="2">3.5.1.46</ecNumber>
    </submittedName>
</protein>
<reference evidence="2 3" key="1">
    <citation type="journal article" date="2010" name="J. Bacteriol.">
        <title>The genetic basis of laboratory adaptation in Caulobacter crescentus.</title>
        <authorList>
            <person name="Marks M.E."/>
            <person name="Castro-Rojas C.M."/>
            <person name="Teiling C."/>
            <person name="Du L."/>
            <person name="Kapatral V."/>
            <person name="Walunas T.L."/>
            <person name="Crosson S."/>
        </authorList>
    </citation>
    <scope>NUCLEOTIDE SEQUENCE [LARGE SCALE GENOMIC DNA]</scope>
    <source>
        <strain evidence="3">NA1000 / CB15N</strain>
    </source>
</reference>
<dbReference type="GO" id="GO:0019875">
    <property type="term" value="F:6-aminohexanoate-dimer hydrolase activity"/>
    <property type="evidence" value="ECO:0007669"/>
    <property type="project" value="UniProtKB-EC"/>
</dbReference>
<dbReference type="EMBL" id="CP001340">
    <property type="protein sequence ID" value="ACL94377.1"/>
    <property type="molecule type" value="Genomic_DNA"/>
</dbReference>
<name>A0A0H3C844_CAUVN</name>
<accession>A0A0H3C844</accession>
<evidence type="ECO:0000313" key="3">
    <source>
        <dbReference type="Proteomes" id="UP000001364"/>
    </source>
</evidence>
<dbReference type="SUPFAM" id="SSF56601">
    <property type="entry name" value="beta-lactamase/transpeptidase-like"/>
    <property type="match status" value="1"/>
</dbReference>
<dbReference type="InterPro" id="IPR012338">
    <property type="entry name" value="Beta-lactam/transpept-like"/>
</dbReference>
<dbReference type="Proteomes" id="UP000001364">
    <property type="component" value="Chromosome"/>
</dbReference>
<dbReference type="KEGG" id="ccs:CCNA_00912"/>
<dbReference type="HOGENOM" id="CLU_030169_1_2_5"/>
<dbReference type="OrthoDB" id="9814204at2"/>
<dbReference type="InterPro" id="IPR050789">
    <property type="entry name" value="Diverse_Enzym_Activities"/>
</dbReference>
<dbReference type="AlphaFoldDB" id="A0A0H3C844"/>
<dbReference type="PhylomeDB" id="A0A0H3C844"/>
<dbReference type="GeneID" id="7329953"/>
<dbReference type="RefSeq" id="YP_002516285.1">
    <property type="nucleotide sequence ID" value="NC_011916.1"/>
</dbReference>
<dbReference type="InterPro" id="IPR001466">
    <property type="entry name" value="Beta-lactam-related"/>
</dbReference>
<dbReference type="EC" id="3.5.1.46" evidence="2"/>
<dbReference type="PANTHER" id="PTHR43283:SF7">
    <property type="entry name" value="BETA-LACTAMASE-RELATED DOMAIN-CONTAINING PROTEIN"/>
    <property type="match status" value="1"/>
</dbReference>
<dbReference type="PATRIC" id="fig|565050.3.peg.899"/>
<sequence length="355" mass="38533">MEICCREPKGRRMRLILVAGMALSLLGCGDRSDAASVADPELTAVLARWDQDDKADLKAVVVMRDGKVVAERYFNGETDKTLHDVRSAGKSVTALLATIAVDRGLISSLADPVKTYWPQAATSAIGDVRLDDVLTMRSGLAAFDADTPSPGDEDRLDEAADPVAFTLGVPRAHTPGVHYRYNSLTAYVAGLVIEKAAGRPMSRFADETLFKPLGIDVWRWDADVAGHTKGQGNLWLTARDFATLGELVRARGVYKGHRIVSEAGVDAMLQPRLQIPPEADDPYADAYGYFWYAKTYDLGSRKVPIRFASGNGGNKIYIAPDQRLVVAITSSAYGRGYGQRRSEAILKAILEAEGL</sequence>
<dbReference type="Pfam" id="PF00144">
    <property type="entry name" value="Beta-lactamase"/>
    <property type="match status" value="1"/>
</dbReference>